<reference evidence="1" key="1">
    <citation type="submission" date="2020-07" db="EMBL/GenBank/DDBJ databases">
        <authorList>
            <person name="Nieuwenhuis M."/>
            <person name="Van De Peppel L.J.J."/>
        </authorList>
    </citation>
    <scope>NUCLEOTIDE SEQUENCE</scope>
    <source>
        <strain evidence="1">AP01</strain>
        <tissue evidence="1">Mycelium</tissue>
    </source>
</reference>
<reference evidence="1" key="2">
    <citation type="submission" date="2021-10" db="EMBL/GenBank/DDBJ databases">
        <title>Phylogenomics reveals ancestral predisposition of the termite-cultivated fungus Termitomyces towards a domesticated lifestyle.</title>
        <authorList>
            <person name="Auxier B."/>
            <person name="Grum-Grzhimaylo A."/>
            <person name="Cardenas M.E."/>
            <person name="Lodge J.D."/>
            <person name="Laessoe T."/>
            <person name="Pedersen O."/>
            <person name="Smith M.E."/>
            <person name="Kuyper T.W."/>
            <person name="Franco-Molano E.A."/>
            <person name="Baroni T.J."/>
            <person name="Aanen D.K."/>
        </authorList>
    </citation>
    <scope>NUCLEOTIDE SEQUENCE</scope>
    <source>
        <strain evidence="1">AP01</strain>
        <tissue evidence="1">Mycelium</tissue>
    </source>
</reference>
<dbReference type="Proteomes" id="UP000775547">
    <property type="component" value="Unassembled WGS sequence"/>
</dbReference>
<keyword evidence="2" id="KW-1185">Reference proteome</keyword>
<name>A0A9P7G7H1_9AGAR</name>
<protein>
    <submittedName>
        <fullName evidence="1">Uncharacterized protein</fullName>
    </submittedName>
</protein>
<dbReference type="EMBL" id="JABCKV010000038">
    <property type="protein sequence ID" value="KAG5645512.1"/>
    <property type="molecule type" value="Genomic_DNA"/>
</dbReference>
<comment type="caution">
    <text evidence="1">The sequence shown here is derived from an EMBL/GenBank/DDBJ whole genome shotgun (WGS) entry which is preliminary data.</text>
</comment>
<organism evidence="1 2">
    <name type="scientific">Asterophora parasitica</name>
    <dbReference type="NCBI Taxonomy" id="117018"/>
    <lineage>
        <taxon>Eukaryota</taxon>
        <taxon>Fungi</taxon>
        <taxon>Dikarya</taxon>
        <taxon>Basidiomycota</taxon>
        <taxon>Agaricomycotina</taxon>
        <taxon>Agaricomycetes</taxon>
        <taxon>Agaricomycetidae</taxon>
        <taxon>Agaricales</taxon>
        <taxon>Tricholomatineae</taxon>
        <taxon>Lyophyllaceae</taxon>
        <taxon>Asterophora</taxon>
    </lineage>
</organism>
<dbReference type="AlphaFoldDB" id="A0A9P7G7H1"/>
<dbReference type="OrthoDB" id="68056at2759"/>
<evidence type="ECO:0000313" key="1">
    <source>
        <dbReference type="EMBL" id="KAG5645512.1"/>
    </source>
</evidence>
<evidence type="ECO:0000313" key="2">
    <source>
        <dbReference type="Proteomes" id="UP000775547"/>
    </source>
</evidence>
<gene>
    <name evidence="1" type="ORF">DXG03_005922</name>
</gene>
<dbReference type="InterPro" id="IPR014729">
    <property type="entry name" value="Rossmann-like_a/b/a_fold"/>
</dbReference>
<accession>A0A9P7G7H1</accession>
<sequence>MEPQFATSSNTNSTRWSSIQALHVAPFIKISSLMAFVSSLEYLNLGKVDGMSTSNGEVKFIEDILDAAEDEMIASMMKNGDKAKVLVRFACMYIPNAALELYDKD</sequence>
<dbReference type="Gene3D" id="3.40.50.620">
    <property type="entry name" value="HUPs"/>
    <property type="match status" value="1"/>
</dbReference>
<proteinExistence type="predicted"/>